<dbReference type="Pfam" id="PF08541">
    <property type="entry name" value="ACP_syn_III_C"/>
    <property type="match status" value="1"/>
</dbReference>
<proteinExistence type="predicted"/>
<dbReference type="SUPFAM" id="SSF53901">
    <property type="entry name" value="Thiolase-like"/>
    <property type="match status" value="1"/>
</dbReference>
<comment type="caution">
    <text evidence="6">The sequence shown here is derived from an EMBL/GenBank/DDBJ whole genome shotgun (WGS) entry which is preliminary data.</text>
</comment>
<dbReference type="Gene3D" id="3.40.47.10">
    <property type="match status" value="1"/>
</dbReference>
<evidence type="ECO:0000256" key="1">
    <source>
        <dbReference type="ARBA" id="ARBA00022490"/>
    </source>
</evidence>
<dbReference type="RefSeq" id="WP_388346881.1">
    <property type="nucleotide sequence ID" value="NZ_JBIAFJ010000009.1"/>
</dbReference>
<evidence type="ECO:0000313" key="6">
    <source>
        <dbReference type="EMBL" id="MFE9170538.1"/>
    </source>
</evidence>
<organism evidence="6 7">
    <name type="scientific">Streptomyces kebangsaanensis</name>
    <dbReference type="NCBI Taxonomy" id="864058"/>
    <lineage>
        <taxon>Bacteria</taxon>
        <taxon>Bacillati</taxon>
        <taxon>Actinomycetota</taxon>
        <taxon>Actinomycetes</taxon>
        <taxon>Kitasatosporales</taxon>
        <taxon>Streptomycetaceae</taxon>
        <taxon>Streptomyces</taxon>
    </lineage>
</organism>
<keyword evidence="3" id="KW-0012">Acyltransferase</keyword>
<dbReference type="InterPro" id="IPR013747">
    <property type="entry name" value="ACP_syn_III_C"/>
</dbReference>
<evidence type="ECO:0000256" key="2">
    <source>
        <dbReference type="ARBA" id="ARBA00022679"/>
    </source>
</evidence>
<feature type="domain" description="Beta-ketoacyl-[acyl-carrier-protein] synthase III C-terminal" evidence="4">
    <location>
        <begin position="226"/>
        <end position="315"/>
    </location>
</feature>
<dbReference type="InterPro" id="IPR016039">
    <property type="entry name" value="Thiolase-like"/>
</dbReference>
<protein>
    <submittedName>
        <fullName evidence="6">3-oxoacyl-ACP synthase III family protein</fullName>
    </submittedName>
</protein>
<feature type="domain" description="Beta-ketoacyl-[acyl-carrier-protein] synthase III N-terminal" evidence="5">
    <location>
        <begin position="110"/>
        <end position="188"/>
    </location>
</feature>
<dbReference type="Pfam" id="PF08545">
    <property type="entry name" value="ACP_syn_III"/>
    <property type="match status" value="1"/>
</dbReference>
<keyword evidence="7" id="KW-1185">Reference proteome</keyword>
<dbReference type="Proteomes" id="UP001601197">
    <property type="component" value="Unassembled WGS sequence"/>
</dbReference>
<evidence type="ECO:0000259" key="4">
    <source>
        <dbReference type="Pfam" id="PF08541"/>
    </source>
</evidence>
<evidence type="ECO:0000256" key="3">
    <source>
        <dbReference type="ARBA" id="ARBA00023315"/>
    </source>
</evidence>
<sequence>MTVSAIDASLGIVGLGACLPGPPVANESVGKSTGVELEWIRDRIGIEARHHAAPGESTSDLATHAARHALRDAPVVPDLVVLATVTSDRSVPATACYVQDRLGLSGAPALDVNAACSGFVYALTTAAGMVRAGVARNPLVIGADVFTRCVDPTDRRTAPLFGDGAGAVQLGPVPEGYGILSTELWADGGKAHVATIPHTGGWFEMDGRAVTGTVLEMGPKVLNSALDKAGVRLDELNRLIVHQANPRLVRKLGDFVGLETDVVPDYGRRTGNIAAASIPVTLTLAHRDRPFRDGDLIALVAVGAGMTAGAVVLRWHEPTA</sequence>
<dbReference type="NCBIfam" id="NF006829">
    <property type="entry name" value="PRK09352.1"/>
    <property type="match status" value="1"/>
</dbReference>
<name>A0ABW6KV95_9ACTN</name>
<dbReference type="InterPro" id="IPR013751">
    <property type="entry name" value="ACP_syn_III_N"/>
</dbReference>
<reference evidence="6 7" key="1">
    <citation type="submission" date="2024-10" db="EMBL/GenBank/DDBJ databases">
        <title>The Natural Products Discovery Center: Release of the First 8490 Sequenced Strains for Exploring Actinobacteria Biosynthetic Diversity.</title>
        <authorList>
            <person name="Kalkreuter E."/>
            <person name="Kautsar S.A."/>
            <person name="Yang D."/>
            <person name="Bader C.D."/>
            <person name="Teijaro C.N."/>
            <person name="Fluegel L."/>
            <person name="Davis C.M."/>
            <person name="Simpson J.R."/>
            <person name="Lauterbach L."/>
            <person name="Steele A.D."/>
            <person name="Gui C."/>
            <person name="Meng S."/>
            <person name="Li G."/>
            <person name="Viehrig K."/>
            <person name="Ye F."/>
            <person name="Su P."/>
            <person name="Kiefer A.F."/>
            <person name="Nichols A."/>
            <person name="Cepeda A.J."/>
            <person name="Yan W."/>
            <person name="Fan B."/>
            <person name="Jiang Y."/>
            <person name="Adhikari A."/>
            <person name="Zheng C.-J."/>
            <person name="Schuster L."/>
            <person name="Cowan T.M."/>
            <person name="Smanski M.J."/>
            <person name="Chevrette M.G."/>
            <person name="De Carvalho L.P.S."/>
            <person name="Shen B."/>
        </authorList>
    </citation>
    <scope>NUCLEOTIDE SEQUENCE [LARGE SCALE GENOMIC DNA]</scope>
    <source>
        <strain evidence="6 7">NPDC007147</strain>
    </source>
</reference>
<evidence type="ECO:0000259" key="5">
    <source>
        <dbReference type="Pfam" id="PF08545"/>
    </source>
</evidence>
<evidence type="ECO:0000313" key="7">
    <source>
        <dbReference type="Proteomes" id="UP001601197"/>
    </source>
</evidence>
<dbReference type="PANTHER" id="PTHR34069:SF2">
    <property type="entry name" value="BETA-KETOACYL-[ACYL-CARRIER-PROTEIN] SYNTHASE III"/>
    <property type="match status" value="1"/>
</dbReference>
<dbReference type="PANTHER" id="PTHR34069">
    <property type="entry name" value="3-OXOACYL-[ACYL-CARRIER-PROTEIN] SYNTHASE 3"/>
    <property type="match status" value="1"/>
</dbReference>
<gene>
    <name evidence="6" type="ORF">ACFYNZ_13590</name>
</gene>
<dbReference type="EMBL" id="JBIAFJ010000009">
    <property type="protein sequence ID" value="MFE9170538.1"/>
    <property type="molecule type" value="Genomic_DNA"/>
</dbReference>
<dbReference type="CDD" id="cd00830">
    <property type="entry name" value="KAS_III"/>
    <property type="match status" value="1"/>
</dbReference>
<keyword evidence="1" id="KW-0963">Cytoplasm</keyword>
<keyword evidence="2" id="KW-0808">Transferase</keyword>
<accession>A0ABW6KV95</accession>